<gene>
    <name evidence="2" type="ORF">CDD82_4743</name>
</gene>
<feature type="region of interest" description="Disordered" evidence="1">
    <location>
        <begin position="664"/>
        <end position="728"/>
    </location>
</feature>
<feature type="region of interest" description="Disordered" evidence="1">
    <location>
        <begin position="522"/>
        <end position="541"/>
    </location>
</feature>
<dbReference type="OrthoDB" id="10620234at2759"/>
<feature type="compositionally biased region" description="Polar residues" evidence="1">
    <location>
        <begin position="396"/>
        <end position="406"/>
    </location>
</feature>
<evidence type="ECO:0000313" key="3">
    <source>
        <dbReference type="Proteomes" id="UP000224854"/>
    </source>
</evidence>
<reference evidence="2 3" key="1">
    <citation type="submission" date="2017-06" db="EMBL/GenBank/DDBJ databases">
        <title>Ant-infecting Ophiocordyceps genomes reveal a high diversity of potential behavioral manipulation genes and a possible major role for enterotoxins.</title>
        <authorList>
            <person name="De Bekker C."/>
            <person name="Evans H.C."/>
            <person name="Brachmann A."/>
            <person name="Hughes D.P."/>
        </authorList>
    </citation>
    <scope>NUCLEOTIDE SEQUENCE [LARGE SCALE GENOMIC DNA]</scope>
    <source>
        <strain evidence="2 3">1348a</strain>
    </source>
</reference>
<protein>
    <submittedName>
        <fullName evidence="2">Uncharacterized protein</fullName>
    </submittedName>
</protein>
<name>A0A2C5Z4Y2_9HYPO</name>
<sequence>MPQLLVRPIGKVQTPDSGSQVAAASGQNIDAQPYGKGDALMGDLPDLNAAGDLPYGWLEKVAQMPQVQHIAERFTDEEEFMAVLKLLWIQGPPGNRKKLSADYSVAVREMVGGESNYQLLICVMFPKSQPTETHMTESQPTETHMAAKRDSQQVNAQISAVMEKYKDLKTPPIDLTIDIPEEARDLYDEMQKMTSRAGVPDSATQKRILELLTKYSNLKTPIDVDVKVPPEAKDLVDELTRAAVSEDSATKEHSLSPVVRAMLQQTKYAALGDELGRSNKKRSVETSKKPVETFNVEVTETVRADATETYVVDTPTVTGEAAEPTTRQVEAPEPTTRQVEAPEPTTRQVETPEKDKVETPETSRVEVSDSAADTTATRVTETAKAESKPCTKKCSKTQASGATTMESKPCTKKCTNTQASGATTMESKPCTKKCTKTQHLGATTAESKPCTEKCTKIQGLGVTTVVSTETLTVARSEAPTTMALGYYHIKVPSQEQPPRITKVTHKLTSTCTSCTKTAQETGAPADWNSEGPGGFPLVRGNRDPHMMSRILEWHKTRAREGPETRSRNHWHVITPEGPIMTMTSDTARSRVTLLSGGMADEEHNGETSVVWTNDPPRRTSNAPHRPAPIETSRLTLEHHDSVLAREAWMSMLSAEKPWKTQVRVADEHGSMKPRQSSTASSTQSSTMLTLPSSTQSSTMLTLPSSAQSSTTTVLAASRTQPSPSKTSYCRWTRTGSNLYFGTPPSERTGCVTRVDDMTDLQRRQLFGELYFPKDMNEYRLKKYKKVNGKLSIYDAMQETKLGQWHPKERKSDDPALAVIQDDKYAGRDEGPDWANSGHHPPPWEPKEW</sequence>
<evidence type="ECO:0000256" key="1">
    <source>
        <dbReference type="SAM" id="MobiDB-lite"/>
    </source>
</evidence>
<comment type="caution">
    <text evidence="2">The sequence shown here is derived from an EMBL/GenBank/DDBJ whole genome shotgun (WGS) entry which is preliminary data.</text>
</comment>
<feature type="compositionally biased region" description="Basic and acidic residues" evidence="1">
    <location>
        <begin position="350"/>
        <end position="367"/>
    </location>
</feature>
<dbReference type="Proteomes" id="UP000224854">
    <property type="component" value="Unassembled WGS sequence"/>
</dbReference>
<feature type="compositionally biased region" description="Low complexity" evidence="1">
    <location>
        <begin position="676"/>
        <end position="705"/>
    </location>
</feature>
<feature type="compositionally biased region" description="Polar residues" evidence="1">
    <location>
        <begin position="413"/>
        <end position="426"/>
    </location>
</feature>
<feature type="region of interest" description="Disordered" evidence="1">
    <location>
        <begin position="803"/>
        <end position="848"/>
    </location>
</feature>
<dbReference type="AlphaFoldDB" id="A0A2C5Z4Y2"/>
<organism evidence="2 3">
    <name type="scientific">Ophiocordyceps australis</name>
    <dbReference type="NCBI Taxonomy" id="1399860"/>
    <lineage>
        <taxon>Eukaryota</taxon>
        <taxon>Fungi</taxon>
        <taxon>Dikarya</taxon>
        <taxon>Ascomycota</taxon>
        <taxon>Pezizomycotina</taxon>
        <taxon>Sordariomycetes</taxon>
        <taxon>Hypocreomycetidae</taxon>
        <taxon>Hypocreales</taxon>
        <taxon>Ophiocordycipitaceae</taxon>
        <taxon>Ophiocordyceps</taxon>
    </lineage>
</organism>
<feature type="compositionally biased region" description="Basic and acidic residues" evidence="1">
    <location>
        <begin position="820"/>
        <end position="830"/>
    </location>
</feature>
<evidence type="ECO:0000313" key="2">
    <source>
        <dbReference type="EMBL" id="PHH74840.1"/>
    </source>
</evidence>
<proteinExistence type="predicted"/>
<feature type="region of interest" description="Disordered" evidence="1">
    <location>
        <begin position="316"/>
        <end position="428"/>
    </location>
</feature>
<feature type="region of interest" description="Disordered" evidence="1">
    <location>
        <begin position="599"/>
        <end position="627"/>
    </location>
</feature>
<feature type="compositionally biased region" description="Polar residues" evidence="1">
    <location>
        <begin position="706"/>
        <end position="728"/>
    </location>
</feature>
<accession>A0A2C5Z4Y2</accession>
<dbReference type="EMBL" id="NJEU01000406">
    <property type="protein sequence ID" value="PHH74840.1"/>
    <property type="molecule type" value="Genomic_DNA"/>
</dbReference>
<feature type="compositionally biased region" description="Pro residues" evidence="1">
    <location>
        <begin position="839"/>
        <end position="848"/>
    </location>
</feature>
<feature type="compositionally biased region" description="Polar residues" evidence="1">
    <location>
        <begin position="371"/>
        <end position="380"/>
    </location>
</feature>
<keyword evidence="3" id="KW-1185">Reference proteome</keyword>